<dbReference type="SUPFAM" id="SSF55469">
    <property type="entry name" value="FMN-dependent nitroreductase-like"/>
    <property type="match status" value="1"/>
</dbReference>
<feature type="domain" description="Nitroreductase" evidence="6">
    <location>
        <begin position="67"/>
        <end position="153"/>
    </location>
</feature>
<dbReference type="InterPro" id="IPR029479">
    <property type="entry name" value="Nitroreductase"/>
</dbReference>
<comment type="cofactor">
    <cofactor evidence="1">
        <name>FMN</name>
        <dbReference type="ChEBI" id="CHEBI:58210"/>
    </cofactor>
</comment>
<dbReference type="Gene3D" id="3.40.109.10">
    <property type="entry name" value="NADH Oxidase"/>
    <property type="match status" value="1"/>
</dbReference>
<keyword evidence="4" id="KW-0288">FMN</keyword>
<protein>
    <submittedName>
        <fullName evidence="7">Nitroreductase A</fullName>
    </submittedName>
</protein>
<dbReference type="Pfam" id="PF00881">
    <property type="entry name" value="Nitroreductase"/>
    <property type="match status" value="1"/>
</dbReference>
<dbReference type="InterPro" id="IPR000415">
    <property type="entry name" value="Nitroreductase-like"/>
</dbReference>
<sequence length="174" mass="19671">MSKTFLEVIDSRISATQFSDKPVSDEIINQILQILSKCPTARNAHCYHICVVKDEKLKQQVAEHSNNQMWIASAPVLLVFFRDIKKRREVTGSDAEEHFSLVDATIACTYAQLAVENLGLKSRWIGGIDNVNMHKLFGLNPLFVATSVLPIGYVNSELKHNHQPYDMKTVTTFH</sequence>
<evidence type="ECO:0000313" key="7">
    <source>
        <dbReference type="EMBL" id="QGJ83579.1"/>
    </source>
</evidence>
<evidence type="ECO:0000259" key="6">
    <source>
        <dbReference type="Pfam" id="PF00881"/>
    </source>
</evidence>
<dbReference type="EMBL" id="MN167404">
    <property type="protein sequence ID" value="QGJ83579.1"/>
    <property type="molecule type" value="mRNA"/>
</dbReference>
<accession>A0A649UYX8</accession>
<evidence type="ECO:0000256" key="1">
    <source>
        <dbReference type="ARBA" id="ARBA00001917"/>
    </source>
</evidence>
<evidence type="ECO:0000256" key="5">
    <source>
        <dbReference type="ARBA" id="ARBA00023002"/>
    </source>
</evidence>
<proteinExistence type="evidence at transcript level"/>
<keyword evidence="5" id="KW-0560">Oxidoreductase</keyword>
<evidence type="ECO:0000256" key="2">
    <source>
        <dbReference type="ARBA" id="ARBA00007118"/>
    </source>
</evidence>
<organism evidence="7">
    <name type="scientific">Opalinidae sp</name>
    <dbReference type="NCBI Taxonomy" id="2059444"/>
    <lineage>
        <taxon>Eukaryota</taxon>
        <taxon>Sar</taxon>
        <taxon>Stramenopiles</taxon>
        <taxon>Bigyra</taxon>
        <taxon>Opalozoa</taxon>
        <taxon>Opalinata</taxon>
        <taxon>Opalinidae</taxon>
    </lineage>
</organism>
<dbReference type="GO" id="GO:0016491">
    <property type="term" value="F:oxidoreductase activity"/>
    <property type="evidence" value="ECO:0007669"/>
    <property type="project" value="UniProtKB-KW"/>
</dbReference>
<comment type="similarity">
    <text evidence="2">Belongs to the nitroreductase family.</text>
</comment>
<evidence type="ECO:0000256" key="3">
    <source>
        <dbReference type="ARBA" id="ARBA00022630"/>
    </source>
</evidence>
<dbReference type="PANTHER" id="PTHR43673:SF2">
    <property type="entry name" value="NITROREDUCTASE"/>
    <property type="match status" value="1"/>
</dbReference>
<name>A0A649UYX8_9STRA</name>
<reference evidence="7" key="1">
    <citation type="journal article" date="2019" name="Mol. Biol. Evol.">
        <title>Ancient Adaptive Lateral Gene Transfers in the Symbiotic Opalina - Blastocystis Stramenopile Lineage.</title>
        <authorList>
            <person name="Yubuki N."/>
            <person name="Galindo L.J."/>
            <person name="Reboul G."/>
            <person name="Lopez-Garcia P."/>
            <person name="Brown M.W."/>
            <person name="Pollet N."/>
            <person name="Moreira D."/>
        </authorList>
    </citation>
    <scope>NUCLEOTIDE SEQUENCE</scope>
    <source>
        <strain evidence="7">Opal32</strain>
    </source>
</reference>
<evidence type="ECO:0000256" key="4">
    <source>
        <dbReference type="ARBA" id="ARBA00022643"/>
    </source>
</evidence>
<keyword evidence="3" id="KW-0285">Flavoprotein</keyword>
<dbReference type="PANTHER" id="PTHR43673">
    <property type="entry name" value="NAD(P)H NITROREDUCTASE YDGI-RELATED"/>
    <property type="match status" value="1"/>
</dbReference>
<dbReference type="AlphaFoldDB" id="A0A649UYX8"/>